<accession>A0ABM8ABI9</accession>
<feature type="compositionally biased region" description="Basic and acidic residues" evidence="1">
    <location>
        <begin position="331"/>
        <end position="340"/>
    </location>
</feature>
<evidence type="ECO:0000313" key="4">
    <source>
        <dbReference type="Proteomes" id="UP001064971"/>
    </source>
</evidence>
<dbReference type="RefSeq" id="WP_264776919.1">
    <property type="nucleotide sequence ID" value="NZ_AP026560.1"/>
</dbReference>
<dbReference type="EMBL" id="AP026560">
    <property type="protein sequence ID" value="BDP41136.1"/>
    <property type="molecule type" value="Genomic_DNA"/>
</dbReference>
<feature type="region of interest" description="Disordered" evidence="1">
    <location>
        <begin position="166"/>
        <end position="227"/>
    </location>
</feature>
<evidence type="ECO:0008006" key="5">
    <source>
        <dbReference type="Google" id="ProtNLM"/>
    </source>
</evidence>
<feature type="compositionally biased region" description="Basic and acidic residues" evidence="1">
    <location>
        <begin position="315"/>
        <end position="324"/>
    </location>
</feature>
<sequence length="369" mass="38159">MQEERKSMGGALVDVFDAGVTLVKAEVRNLLRHVTAVVKAKGIGVVLLLASVGPLVMGLVFLILFVFYGLIRLGLGAWAAALLIALVAFALTGALILLGLRRLSAQVPQEDDLRTRSGHPTEDEELEARYQAEQAAKAQGEKKTVVLGGPTEVSGRAAGGTTVATTTVNLSTGQTTSAPTGTGSAGVGYSGQVRHDPGSGGVAAGSPDTPDQRENMRSGGLPNTGTRGNAIQHEMEEGRQRGVVRPGVNTSGFTSGDAGVNASDRGQGIKDPLTEREGVSQGVAVRGTDAGEVRLPVYEATEDGEPQVYGSGLNKKLDGSETHDAGAGGHGGHDKPDPNVRHPVVLKDAPGISVSTEPTFQDDMKKEGY</sequence>
<gene>
    <name evidence="3" type="ORF">DAETH_11050</name>
</gene>
<dbReference type="Proteomes" id="UP001064971">
    <property type="component" value="Chromosome"/>
</dbReference>
<evidence type="ECO:0000313" key="3">
    <source>
        <dbReference type="EMBL" id="BDP41136.1"/>
    </source>
</evidence>
<proteinExistence type="predicted"/>
<feature type="region of interest" description="Disordered" evidence="1">
    <location>
        <begin position="141"/>
        <end position="160"/>
    </location>
</feature>
<feature type="region of interest" description="Disordered" evidence="1">
    <location>
        <begin position="252"/>
        <end position="272"/>
    </location>
</feature>
<keyword evidence="2" id="KW-1133">Transmembrane helix</keyword>
<keyword evidence="2" id="KW-0472">Membrane</keyword>
<dbReference type="Pfam" id="PF07332">
    <property type="entry name" value="Phage_holin_3_6"/>
    <property type="match status" value="1"/>
</dbReference>
<evidence type="ECO:0000256" key="2">
    <source>
        <dbReference type="SAM" id="Phobius"/>
    </source>
</evidence>
<protein>
    <recommendedName>
        <fullName evidence="5">Phage holin family protein</fullName>
    </recommendedName>
</protein>
<feature type="transmembrane region" description="Helical" evidence="2">
    <location>
        <begin position="45"/>
        <end position="71"/>
    </location>
</feature>
<feature type="transmembrane region" description="Helical" evidence="2">
    <location>
        <begin position="77"/>
        <end position="100"/>
    </location>
</feature>
<keyword evidence="2" id="KW-0812">Transmembrane</keyword>
<name>A0ABM8ABI9_9DEIO</name>
<evidence type="ECO:0000256" key="1">
    <source>
        <dbReference type="SAM" id="MobiDB-lite"/>
    </source>
</evidence>
<keyword evidence="4" id="KW-1185">Reference proteome</keyword>
<reference evidence="3" key="1">
    <citation type="submission" date="2022-07" db="EMBL/GenBank/DDBJ databases">
        <title>Complete Genome Sequence of the Radioresistant Bacterium Deinococcus aetherius ST0316, Isolated from the Air Dust collected in Lower Stratosphere above Japan.</title>
        <authorList>
            <person name="Satoh K."/>
            <person name="Hagiwara K."/>
            <person name="Katsumata K."/>
            <person name="Kubo A."/>
            <person name="Yokobori S."/>
            <person name="Yamagishi A."/>
            <person name="Oono Y."/>
            <person name="Narumi I."/>
        </authorList>
    </citation>
    <scope>NUCLEOTIDE SEQUENCE</scope>
    <source>
        <strain evidence="3">ST0316</strain>
    </source>
</reference>
<organism evidence="3 4">
    <name type="scientific">Deinococcus aetherius</name>
    <dbReference type="NCBI Taxonomy" id="200252"/>
    <lineage>
        <taxon>Bacteria</taxon>
        <taxon>Thermotogati</taxon>
        <taxon>Deinococcota</taxon>
        <taxon>Deinococci</taxon>
        <taxon>Deinococcales</taxon>
        <taxon>Deinococcaceae</taxon>
        <taxon>Deinococcus</taxon>
    </lineage>
</organism>
<feature type="region of interest" description="Disordered" evidence="1">
    <location>
        <begin position="304"/>
        <end position="369"/>
    </location>
</feature>
<feature type="compositionally biased region" description="Low complexity" evidence="1">
    <location>
        <begin position="166"/>
        <end position="182"/>
    </location>
</feature>
<dbReference type="InterPro" id="IPR009937">
    <property type="entry name" value="Phage_holin_3_6"/>
</dbReference>